<dbReference type="PANTHER" id="PTHR43586:SF15">
    <property type="entry name" value="BLR3095 PROTEIN"/>
    <property type="match status" value="1"/>
</dbReference>
<dbReference type="Gene3D" id="3.40.640.10">
    <property type="entry name" value="Type I PLP-dependent aspartate aminotransferase-like (Major domain)"/>
    <property type="match status" value="1"/>
</dbReference>
<evidence type="ECO:0000313" key="2">
    <source>
        <dbReference type="EMBL" id="MBB3036862.1"/>
    </source>
</evidence>
<proteinExistence type="predicted"/>
<dbReference type="InterPro" id="IPR015424">
    <property type="entry name" value="PyrdxlP-dep_Trfase"/>
</dbReference>
<name>A0A839RJ56_9ACTN</name>
<comment type="caution">
    <text evidence="2">The sequence shown here is derived from an EMBL/GenBank/DDBJ whole genome shotgun (WGS) entry which is preliminary data.</text>
</comment>
<sequence length="381" mass="41040">MTPDPLPVQRDRFDLPEDVAYLNCAYMSPQLRTVSEAGIEAVKRKAQPWRLAPSDFFTSLEKLRHQFGALTGLDSEGVALGPSVSYGMATAASNIALREGDQVLVLADEFPSPFYAFSAAAALAGAEVLTIPRPPSAEWTQQILAAIDERTAVVAIPPCHWTDGATVDLVAIGAAAREAGAVLVVDASQWLGAEPMDVTAIQPDVVCAVGYKWLFGPFNLSYAWFAPHLRTGVPLEGNWLSRAGSDDFNRLVEYTENFQSGARRYDMGEASSFIHVPMAIAALTQVEAWGIDRIAAATQQHIKQIVSDAEGLGLSAVPEAHRSAHLVGLTLPADGPSDMPRRFNDAGVYVSFRGGVLRVAPSVYNSREDLTRFRDVLAGCL</sequence>
<reference evidence="2 3" key="1">
    <citation type="submission" date="2020-08" db="EMBL/GenBank/DDBJ databases">
        <title>Sequencing the genomes of 1000 actinobacteria strains.</title>
        <authorList>
            <person name="Klenk H.-P."/>
        </authorList>
    </citation>
    <scope>NUCLEOTIDE SEQUENCE [LARGE SCALE GENOMIC DNA]</scope>
    <source>
        <strain evidence="2 3">DSM 45258</strain>
    </source>
</reference>
<dbReference type="OrthoDB" id="9812626at2"/>
<organism evidence="2 3">
    <name type="scientific">Hoyosella altamirensis</name>
    <dbReference type="NCBI Taxonomy" id="616997"/>
    <lineage>
        <taxon>Bacteria</taxon>
        <taxon>Bacillati</taxon>
        <taxon>Actinomycetota</taxon>
        <taxon>Actinomycetes</taxon>
        <taxon>Mycobacteriales</taxon>
        <taxon>Hoyosellaceae</taxon>
        <taxon>Hoyosella</taxon>
    </lineage>
</organism>
<protein>
    <submittedName>
        <fullName evidence="2">Selenocysteine lyase/cysteine desulfurase</fullName>
    </submittedName>
</protein>
<dbReference type="PANTHER" id="PTHR43586">
    <property type="entry name" value="CYSTEINE DESULFURASE"/>
    <property type="match status" value="1"/>
</dbReference>
<gene>
    <name evidence="2" type="ORF">FHU29_001296</name>
</gene>
<evidence type="ECO:0000259" key="1">
    <source>
        <dbReference type="Pfam" id="PF00266"/>
    </source>
</evidence>
<accession>A0A839RJ56</accession>
<dbReference type="InterPro" id="IPR015421">
    <property type="entry name" value="PyrdxlP-dep_Trfase_major"/>
</dbReference>
<feature type="domain" description="Aminotransferase class V" evidence="1">
    <location>
        <begin position="61"/>
        <end position="351"/>
    </location>
</feature>
<dbReference type="InterPro" id="IPR015422">
    <property type="entry name" value="PyrdxlP-dep_Trfase_small"/>
</dbReference>
<dbReference type="RefSeq" id="WP_064442103.1">
    <property type="nucleotide sequence ID" value="NZ_BDDI01000019.1"/>
</dbReference>
<keyword evidence="2" id="KW-0456">Lyase</keyword>
<evidence type="ECO:0000313" key="3">
    <source>
        <dbReference type="Proteomes" id="UP000567922"/>
    </source>
</evidence>
<dbReference type="Pfam" id="PF00266">
    <property type="entry name" value="Aminotran_5"/>
    <property type="match status" value="1"/>
</dbReference>
<dbReference type="SUPFAM" id="SSF53383">
    <property type="entry name" value="PLP-dependent transferases"/>
    <property type="match status" value="1"/>
</dbReference>
<keyword evidence="3" id="KW-1185">Reference proteome</keyword>
<dbReference type="GO" id="GO:0016829">
    <property type="term" value="F:lyase activity"/>
    <property type="evidence" value="ECO:0007669"/>
    <property type="project" value="UniProtKB-KW"/>
</dbReference>
<dbReference type="EMBL" id="JACHWS010000001">
    <property type="protein sequence ID" value="MBB3036862.1"/>
    <property type="molecule type" value="Genomic_DNA"/>
</dbReference>
<dbReference type="Proteomes" id="UP000567922">
    <property type="component" value="Unassembled WGS sequence"/>
</dbReference>
<dbReference type="Gene3D" id="3.90.1150.10">
    <property type="entry name" value="Aspartate Aminotransferase, domain 1"/>
    <property type="match status" value="1"/>
</dbReference>
<dbReference type="InterPro" id="IPR000192">
    <property type="entry name" value="Aminotrans_V_dom"/>
</dbReference>
<dbReference type="AlphaFoldDB" id="A0A839RJ56"/>